<dbReference type="Pfam" id="PF05853">
    <property type="entry name" value="BKACE"/>
    <property type="match status" value="1"/>
</dbReference>
<dbReference type="PANTHER" id="PTHR37418">
    <property type="entry name" value="3-KETO-5-AMINOHEXANOATE CLEAVAGE ENZYME-RELATED"/>
    <property type="match status" value="1"/>
</dbReference>
<dbReference type="InterPro" id="IPR013785">
    <property type="entry name" value="Aldolase_TIM"/>
</dbReference>
<keyword evidence="2" id="KW-1185">Reference proteome</keyword>
<protein>
    <submittedName>
        <fullName evidence="1">3-keto-5-aminohexanoate cleavage protein</fullName>
    </submittedName>
</protein>
<dbReference type="RefSeq" id="WP_344790389.1">
    <property type="nucleotide sequence ID" value="NZ_BAABBV010000001.1"/>
</dbReference>
<proteinExistence type="predicted"/>
<evidence type="ECO:0000313" key="2">
    <source>
        <dbReference type="Proteomes" id="UP001415169"/>
    </source>
</evidence>
<sequence>MLQVTPTGPYDKSRHARLPLTLDELLADLRECFLAGADGVHLHVRDEAGAETLEPARVNLVAARVRELAGELSLPVEIGLTTGAWICPDLTDRLAMIREWEGVDCATVNLSEDRFEQVMQTLLDAGVGIDVGLWAPRELKLLVASGYLPAAQRVSIELDPGEPYFLQGTPREVADRVNAALDDAGSRCPRLTHGMNVWTWPLVEDAFRRGHDTRVGFEDSVLLPDGRTAGSNAGLVRAALSLQKEISAPVSKNE</sequence>
<name>A0ABP7ZGC9_9MICO</name>
<evidence type="ECO:0000313" key="1">
    <source>
        <dbReference type="EMBL" id="GAA4156747.1"/>
    </source>
</evidence>
<dbReference type="EMBL" id="BAABBV010000001">
    <property type="protein sequence ID" value="GAA4156747.1"/>
    <property type="molecule type" value="Genomic_DNA"/>
</dbReference>
<reference evidence="1" key="2">
    <citation type="submission" date="2023-12" db="EMBL/GenBank/DDBJ databases">
        <authorList>
            <person name="Sun Q."/>
            <person name="Inoue M."/>
        </authorList>
    </citation>
    <scope>NUCLEOTIDE SEQUENCE</scope>
    <source>
        <strain evidence="1">JCM 17590</strain>
    </source>
</reference>
<dbReference type="PANTHER" id="PTHR37418:SF1">
    <property type="entry name" value="3-KETO-5-AMINOHEXANOATE CLEAVAGE PROTEIN"/>
    <property type="match status" value="1"/>
</dbReference>
<dbReference type="Proteomes" id="UP001415169">
    <property type="component" value="Unassembled WGS sequence"/>
</dbReference>
<reference evidence="1" key="1">
    <citation type="journal article" date="2014" name="Int. J. Syst. Evol. Microbiol.">
        <title>Complete genome of a new Firmicutes species belonging to the dominant human colonic microbiota ('Ruminococcus bicirculans') reveals two chromosomes and a selective capacity to utilize plant glucans.</title>
        <authorList>
            <consortium name="NISC Comparative Sequencing Program"/>
            <person name="Wegmann U."/>
            <person name="Louis P."/>
            <person name="Goesmann A."/>
            <person name="Henrissat B."/>
            <person name="Duncan S.H."/>
            <person name="Flint H.J."/>
        </authorList>
    </citation>
    <scope>NUCLEOTIDE SEQUENCE</scope>
    <source>
        <strain evidence="1">JCM 17590</strain>
    </source>
</reference>
<dbReference type="InterPro" id="IPR008567">
    <property type="entry name" value="BKACE"/>
</dbReference>
<comment type="caution">
    <text evidence="1">The sequence shown here is derived from an EMBL/GenBank/DDBJ whole genome shotgun (WGS) entry which is preliminary data.</text>
</comment>
<organism evidence="1 2">
    <name type="scientific">Gryllotalpicola daejeonensis</name>
    <dbReference type="NCBI Taxonomy" id="993087"/>
    <lineage>
        <taxon>Bacteria</taxon>
        <taxon>Bacillati</taxon>
        <taxon>Actinomycetota</taxon>
        <taxon>Actinomycetes</taxon>
        <taxon>Micrococcales</taxon>
        <taxon>Microbacteriaceae</taxon>
        <taxon>Gryllotalpicola</taxon>
    </lineage>
</organism>
<gene>
    <name evidence="1" type="ORF">GCM10022286_07420</name>
</gene>
<dbReference type="Gene3D" id="3.20.20.70">
    <property type="entry name" value="Aldolase class I"/>
    <property type="match status" value="1"/>
</dbReference>
<accession>A0ABP7ZGC9</accession>